<sequence length="82" mass="8871">MTRDLHLEALAYCILWVALAVFGWDRLGLKAGLALSVGLFVIIMPTSALILSRTGKFGLERAARWGILLVSALVLASFLDLA</sequence>
<keyword evidence="1" id="KW-0472">Membrane</keyword>
<keyword evidence="1" id="KW-1133">Transmembrane helix</keyword>
<protein>
    <submittedName>
        <fullName evidence="2">Uncharacterized protein</fullName>
    </submittedName>
</protein>
<feature type="transmembrane region" description="Helical" evidence="1">
    <location>
        <begin position="31"/>
        <end position="50"/>
    </location>
</feature>
<keyword evidence="1" id="KW-0812">Transmembrane</keyword>
<keyword evidence="3" id="KW-1185">Reference proteome</keyword>
<organism evidence="2 3">
    <name type="scientific">Sphingosinicella rhizophila</name>
    <dbReference type="NCBI Taxonomy" id="3050082"/>
    <lineage>
        <taxon>Bacteria</taxon>
        <taxon>Pseudomonadati</taxon>
        <taxon>Pseudomonadota</taxon>
        <taxon>Alphaproteobacteria</taxon>
        <taxon>Sphingomonadales</taxon>
        <taxon>Sphingosinicellaceae</taxon>
        <taxon>Sphingosinicella</taxon>
    </lineage>
</organism>
<dbReference type="EMBL" id="JAVUPU010000004">
    <property type="protein sequence ID" value="MDT9599341.1"/>
    <property type="molecule type" value="Genomic_DNA"/>
</dbReference>
<comment type="caution">
    <text evidence="2">The sequence shown here is derived from an EMBL/GenBank/DDBJ whole genome shotgun (WGS) entry which is preliminary data.</text>
</comment>
<dbReference type="Proteomes" id="UP001259572">
    <property type="component" value="Unassembled WGS sequence"/>
</dbReference>
<reference evidence="2 3" key="1">
    <citation type="submission" date="2023-05" db="EMBL/GenBank/DDBJ databases">
        <authorList>
            <person name="Guo Y."/>
        </authorList>
    </citation>
    <scope>NUCLEOTIDE SEQUENCE [LARGE SCALE GENOMIC DNA]</scope>
    <source>
        <strain evidence="2 3">GR2756</strain>
    </source>
</reference>
<feature type="transmembrane region" description="Helical" evidence="1">
    <location>
        <begin position="62"/>
        <end position="79"/>
    </location>
</feature>
<evidence type="ECO:0000313" key="3">
    <source>
        <dbReference type="Proteomes" id="UP001259572"/>
    </source>
</evidence>
<accession>A0ABU3Q7H7</accession>
<proteinExistence type="predicted"/>
<name>A0ABU3Q7H7_9SPHN</name>
<evidence type="ECO:0000256" key="1">
    <source>
        <dbReference type="SAM" id="Phobius"/>
    </source>
</evidence>
<dbReference type="RefSeq" id="WP_315726154.1">
    <property type="nucleotide sequence ID" value="NZ_JAVUPU010000004.1"/>
</dbReference>
<feature type="transmembrane region" description="Helical" evidence="1">
    <location>
        <begin position="7"/>
        <end position="25"/>
    </location>
</feature>
<gene>
    <name evidence="2" type="ORF">RQX22_10315</name>
</gene>
<evidence type="ECO:0000313" key="2">
    <source>
        <dbReference type="EMBL" id="MDT9599341.1"/>
    </source>
</evidence>